<dbReference type="PANTHER" id="PTHR10574">
    <property type="entry name" value="NETRIN/LAMININ-RELATED"/>
    <property type="match status" value="1"/>
</dbReference>
<dbReference type="FunFam" id="2.10.25.10:FF:000082">
    <property type="entry name" value="Laminin subunit alpha 1"/>
    <property type="match status" value="1"/>
</dbReference>
<dbReference type="GO" id="GO:0009887">
    <property type="term" value="P:animal organ morphogenesis"/>
    <property type="evidence" value="ECO:0007669"/>
    <property type="project" value="TreeGrafter"/>
</dbReference>
<keyword evidence="3" id="KW-0272">Extracellular matrix</keyword>
<dbReference type="CDD" id="cd00055">
    <property type="entry name" value="EGF_Lam"/>
    <property type="match status" value="7"/>
</dbReference>
<feature type="disulfide bond" evidence="10">
    <location>
        <begin position="442"/>
        <end position="451"/>
    </location>
</feature>
<evidence type="ECO:0000256" key="9">
    <source>
        <dbReference type="ARBA" id="ARBA00023292"/>
    </source>
</evidence>
<dbReference type="InterPro" id="IPR000742">
    <property type="entry name" value="EGF"/>
</dbReference>
<reference evidence="16" key="1">
    <citation type="submission" date="2025-08" db="UniProtKB">
        <authorList>
            <consortium name="RefSeq"/>
        </authorList>
    </citation>
    <scope>IDENTIFICATION</scope>
</reference>
<feature type="disulfide bond" evidence="10">
    <location>
        <begin position="990"/>
        <end position="999"/>
    </location>
</feature>
<keyword evidence="2" id="KW-0964">Secreted</keyword>
<feature type="chain" id="PRO_5042538310" evidence="11">
    <location>
        <begin position="32"/>
        <end position="1031"/>
    </location>
</feature>
<comment type="subcellular location">
    <subcellularLocation>
        <location evidence="1">Secreted</location>
        <location evidence="1">Extracellular space</location>
        <location evidence="1">Extracellular matrix</location>
        <location evidence="1">Basement membrane</location>
    </subcellularLocation>
</comment>
<feature type="disulfide bond" evidence="10">
    <location>
        <begin position="923"/>
        <end position="935"/>
    </location>
</feature>
<evidence type="ECO:0000256" key="11">
    <source>
        <dbReference type="SAM" id="SignalP"/>
    </source>
</evidence>
<dbReference type="InterPro" id="IPR002049">
    <property type="entry name" value="LE_dom"/>
</dbReference>
<dbReference type="InterPro" id="IPR000034">
    <property type="entry name" value="Laminin_IV"/>
</dbReference>
<dbReference type="PANTHER" id="PTHR10574:SF428">
    <property type="entry name" value="LAMININ SUBUNIT ALPHA-1-LIKE PROTEIN"/>
    <property type="match status" value="1"/>
</dbReference>
<feature type="signal peptide" evidence="11">
    <location>
        <begin position="1"/>
        <end position="31"/>
    </location>
</feature>
<feature type="domain" description="Laminin EGF-like" evidence="12">
    <location>
        <begin position="467"/>
        <end position="515"/>
    </location>
</feature>
<feature type="disulfide bond" evidence="10">
    <location>
        <begin position="785"/>
        <end position="794"/>
    </location>
</feature>
<dbReference type="SUPFAM" id="SSF49785">
    <property type="entry name" value="Galactose-binding domain-like"/>
    <property type="match status" value="1"/>
</dbReference>
<keyword evidence="8" id="KW-0325">Glycoprotein</keyword>
<dbReference type="Gene3D" id="2.60.120.260">
    <property type="entry name" value="Galactose-binding domain-like"/>
    <property type="match status" value="1"/>
</dbReference>
<dbReference type="PROSITE" id="PS51117">
    <property type="entry name" value="LAMININ_NTER"/>
    <property type="match status" value="1"/>
</dbReference>
<dbReference type="FunFam" id="2.10.25.10:FF:000069">
    <property type="entry name" value="Laminin subunit alpha 1"/>
    <property type="match status" value="1"/>
</dbReference>
<dbReference type="SUPFAM" id="SSF57196">
    <property type="entry name" value="EGF/Laminin"/>
    <property type="match status" value="8"/>
</dbReference>
<name>A0AAJ7BYE4_CEPCN</name>
<dbReference type="GO" id="GO:0009888">
    <property type="term" value="P:tissue development"/>
    <property type="evidence" value="ECO:0007669"/>
    <property type="project" value="TreeGrafter"/>
</dbReference>
<dbReference type="GeneID" id="107268494"/>
<dbReference type="PROSITE" id="PS50027">
    <property type="entry name" value="EGF_LAM_2"/>
    <property type="match status" value="6"/>
</dbReference>
<dbReference type="KEGG" id="ccin:107268494"/>
<feature type="domain" description="Laminin EGF-like" evidence="12">
    <location>
        <begin position="970"/>
        <end position="1016"/>
    </location>
</feature>
<dbReference type="Pfam" id="PF24973">
    <property type="entry name" value="EGF_LMN_ATRN"/>
    <property type="match status" value="2"/>
</dbReference>
<dbReference type="Pfam" id="PF00055">
    <property type="entry name" value="Laminin_N"/>
    <property type="match status" value="1"/>
</dbReference>
<dbReference type="FunFam" id="2.10.25.10:FF:000033">
    <property type="entry name" value="Laminin subunit alpha 2"/>
    <property type="match status" value="1"/>
</dbReference>
<evidence type="ECO:0000259" key="14">
    <source>
        <dbReference type="PROSITE" id="PS51117"/>
    </source>
</evidence>
<dbReference type="InterPro" id="IPR050440">
    <property type="entry name" value="Laminin/Netrin_ECM"/>
</dbReference>
<accession>A0AAJ7BYE4</accession>
<evidence type="ECO:0000256" key="6">
    <source>
        <dbReference type="ARBA" id="ARBA00022869"/>
    </source>
</evidence>
<dbReference type="SMART" id="SM00136">
    <property type="entry name" value="LamNT"/>
    <property type="match status" value="1"/>
</dbReference>
<keyword evidence="5" id="KW-0677">Repeat</keyword>
<dbReference type="InterPro" id="IPR008979">
    <property type="entry name" value="Galactose-bd-like_sf"/>
</dbReference>
<comment type="caution">
    <text evidence="10">Lacks conserved residue(s) required for the propagation of feature annotation.</text>
</comment>
<dbReference type="AlphaFoldDB" id="A0AAJ7BYE4"/>
<protein>
    <submittedName>
        <fullName evidence="16">Laminin subunit alpha-1 isoform X1</fullName>
    </submittedName>
</protein>
<dbReference type="GO" id="GO:0048731">
    <property type="term" value="P:system development"/>
    <property type="evidence" value="ECO:0007669"/>
    <property type="project" value="UniProtKB-ARBA"/>
</dbReference>
<feature type="disulfide bond" evidence="10">
    <location>
        <begin position="944"/>
        <end position="953"/>
    </location>
</feature>
<evidence type="ECO:0000259" key="12">
    <source>
        <dbReference type="PROSITE" id="PS50027"/>
    </source>
</evidence>
<keyword evidence="9 10" id="KW-0424">Laminin EGF-like domain</keyword>
<dbReference type="SMART" id="SM00181">
    <property type="entry name" value="EGF"/>
    <property type="match status" value="5"/>
</dbReference>
<evidence type="ECO:0000256" key="2">
    <source>
        <dbReference type="ARBA" id="ARBA00022525"/>
    </source>
</evidence>
<evidence type="ECO:0000256" key="7">
    <source>
        <dbReference type="ARBA" id="ARBA00023157"/>
    </source>
</evidence>
<organism evidence="15 16">
    <name type="scientific">Cephus cinctus</name>
    <name type="common">Wheat stem sawfly</name>
    <dbReference type="NCBI Taxonomy" id="211228"/>
    <lineage>
        <taxon>Eukaryota</taxon>
        <taxon>Metazoa</taxon>
        <taxon>Ecdysozoa</taxon>
        <taxon>Arthropoda</taxon>
        <taxon>Hexapoda</taxon>
        <taxon>Insecta</taxon>
        <taxon>Pterygota</taxon>
        <taxon>Neoptera</taxon>
        <taxon>Endopterygota</taxon>
        <taxon>Hymenoptera</taxon>
        <taxon>Cephoidea</taxon>
        <taxon>Cephidae</taxon>
        <taxon>Cephus</taxon>
    </lineage>
</organism>
<dbReference type="FunFam" id="2.10.25.10:FF:000106">
    <property type="entry name" value="Heparan sulfate proteoglycan 2"/>
    <property type="match status" value="1"/>
</dbReference>
<dbReference type="GO" id="GO:0005604">
    <property type="term" value="C:basement membrane"/>
    <property type="evidence" value="ECO:0007669"/>
    <property type="project" value="UniProtKB-SubCell"/>
</dbReference>
<dbReference type="InterPro" id="IPR056863">
    <property type="entry name" value="LMN_ATRN_NET-like_EGF"/>
</dbReference>
<feature type="domain" description="Laminin IV type A" evidence="13">
    <location>
        <begin position="536"/>
        <end position="729"/>
    </location>
</feature>
<evidence type="ECO:0000256" key="1">
    <source>
        <dbReference type="ARBA" id="ARBA00004302"/>
    </source>
</evidence>
<dbReference type="SMART" id="SM00180">
    <property type="entry name" value="EGF_Lam"/>
    <property type="match status" value="9"/>
</dbReference>
<evidence type="ECO:0000259" key="13">
    <source>
        <dbReference type="PROSITE" id="PS51115"/>
    </source>
</evidence>
<dbReference type="PRINTS" id="PR00011">
    <property type="entry name" value="EGFLAMININ"/>
</dbReference>
<feature type="domain" description="Laminin EGF-like" evidence="12">
    <location>
        <begin position="766"/>
        <end position="815"/>
    </location>
</feature>
<feature type="domain" description="Laminin EGF-like" evidence="12">
    <location>
        <begin position="413"/>
        <end position="466"/>
    </location>
</feature>
<feature type="disulfide bond" evidence="10">
    <location>
        <begin position="486"/>
        <end position="495"/>
    </location>
</feature>
<dbReference type="Pfam" id="PF00052">
    <property type="entry name" value="Laminin_B"/>
    <property type="match status" value="1"/>
</dbReference>
<evidence type="ECO:0000313" key="16">
    <source>
        <dbReference type="RefSeq" id="XP_015596806.1"/>
    </source>
</evidence>
<proteinExistence type="predicted"/>
<feature type="domain" description="Laminin EGF-like" evidence="12">
    <location>
        <begin position="923"/>
        <end position="969"/>
    </location>
</feature>
<evidence type="ECO:0000256" key="4">
    <source>
        <dbReference type="ARBA" id="ARBA00022729"/>
    </source>
</evidence>
<dbReference type="InterPro" id="IPR008211">
    <property type="entry name" value="Laminin_N"/>
</dbReference>
<keyword evidence="7 10" id="KW-1015">Disulfide bond</keyword>
<evidence type="ECO:0000256" key="10">
    <source>
        <dbReference type="PROSITE-ProRule" id="PRU00460"/>
    </source>
</evidence>
<evidence type="ECO:0000256" key="8">
    <source>
        <dbReference type="ARBA" id="ARBA00023180"/>
    </source>
</evidence>
<dbReference type="FunFam" id="2.10.25.10:FF:000090">
    <property type="entry name" value="laminin subunit alpha"/>
    <property type="match status" value="1"/>
</dbReference>
<keyword evidence="6" id="KW-0084">Basement membrane</keyword>
<dbReference type="PROSITE" id="PS51115">
    <property type="entry name" value="LAMININ_IVA"/>
    <property type="match status" value="1"/>
</dbReference>
<feature type="disulfide bond" evidence="10">
    <location>
        <begin position="925"/>
        <end position="942"/>
    </location>
</feature>
<gene>
    <name evidence="16" type="primary">LOC107268494</name>
</gene>
<evidence type="ECO:0000256" key="3">
    <source>
        <dbReference type="ARBA" id="ARBA00022530"/>
    </source>
</evidence>
<dbReference type="Proteomes" id="UP000694920">
    <property type="component" value="Unplaced"/>
</dbReference>
<dbReference type="FunFam" id="2.10.25.10:FF:000188">
    <property type="entry name" value="Laminin subunit gamma 2"/>
    <property type="match status" value="1"/>
</dbReference>
<evidence type="ECO:0000313" key="15">
    <source>
        <dbReference type="Proteomes" id="UP000694920"/>
    </source>
</evidence>
<feature type="domain" description="Laminin EGF-like" evidence="12">
    <location>
        <begin position="878"/>
        <end position="922"/>
    </location>
</feature>
<dbReference type="Gene3D" id="2.10.25.10">
    <property type="entry name" value="Laminin"/>
    <property type="match status" value="8"/>
</dbReference>
<feature type="disulfide bond" evidence="10">
    <location>
        <begin position="895"/>
        <end position="904"/>
    </location>
</feature>
<feature type="domain" description="Laminin N-terminal" evidence="14">
    <location>
        <begin position="54"/>
        <end position="285"/>
    </location>
</feature>
<evidence type="ECO:0000256" key="5">
    <source>
        <dbReference type="ARBA" id="ARBA00022737"/>
    </source>
</evidence>
<keyword evidence="15" id="KW-1185">Reference proteome</keyword>
<dbReference type="Pfam" id="PF00053">
    <property type="entry name" value="EGF_laminin"/>
    <property type="match status" value="6"/>
</dbReference>
<keyword evidence="4 11" id="KW-0732">Signal</keyword>
<dbReference type="RefSeq" id="XP_015596806.1">
    <property type="nucleotide sequence ID" value="XM_015741320.2"/>
</dbReference>
<dbReference type="SMART" id="SM00281">
    <property type="entry name" value="LamB"/>
    <property type="match status" value="1"/>
</dbReference>
<dbReference type="PROSITE" id="PS01248">
    <property type="entry name" value="EGF_LAM_1"/>
    <property type="match status" value="3"/>
</dbReference>
<sequence>MASRRLHKGVGTLLSLLLICLLWKCNSPVLAGRGFKHGIKHGQTGQYGMNRGSKNGGLFPSIFNVAAKADIHANATCGEDGPETFCKPSESLRCAICDARSPDPGKRHNVTNALESNTGRWWQSPTLARGEQYEYVTITLDLKQVYQIAYVIVKAANSPRPAFWILERSVDGMNYQPWQYYAPSDEECWNRYSVPPVPGKPIYLTDTEVICTSLYSRATPMENGEIHTHLVNGRPGALNHSAALEEFTQARYVRLSLQGLRRNGEAIGDPRRAFYSIKEINIGGHCLCSGHASHCRYSVHHGHQECKCERHTCGEHCEKCCPMYNQVPWKIGTALRGFHCEKCNCNGHATSCRYDPEVAEKRLSMDIRGKNRGGGVCINCTEHTAGVNCEKCQVGYYRPNGISPDAPEPCLPCDCNMQSSTGYCTPDDSFTNVGKVAGACECKPGYSGYKCDQCAAGYRQFPDCMPCPCDSRGILPSHDCEGDCLCKANVAGEFCDRCKPGHFALTRDNIEGCLNCDCSGVSSECVAARLSYDTISTLDDWLVTDMNASRAVIPTLDTDSGWLAIAAFELEYESPFWLAPTLYSGNRLSSYGSNLTYSVTWVAMRGDTRGKPTTEPNAILVGNNGMRIAYGEEQYNGQAAEISVPLQEQGWYHVRSEVRDIPTRLRRTEFRGDPVTRLQMLRILADLKYIMLRAQYHSEQIEGSLQVAMLPIGKTVVASEEDSETLVELCKCPVGYTGLSCENCDWGYVKVSANASYKEVHKCVKCDCNGHAGSCDLLMSECGVCEHDTTGPKCDRCAIGYYGDPTVGTPHDCKRCACPLEIASNNFSPSCQLDDPNNSKDGYVCTQCPKGYTGDHCESCDVGYFGVPMTPGGSCEQCSCNGGPCDQQTGRCLECRGNTIGWKCEKCKELHFGNPAHQNCQPCNCDPLGSTSTNCDSTTGQCQCKPLYAGRDCSSCIAGYGNVTAGCEKCNCGIGALDRTCDSITGSCQCTIGVLGFHCDQCEPFYYGLSEQGCTELVFSLTTRGQQLCCL</sequence>